<gene>
    <name evidence="1" type="ORF">ABDB84_04890</name>
</gene>
<dbReference type="InterPro" id="IPR050261">
    <property type="entry name" value="FrsA_esterase"/>
</dbReference>
<dbReference type="RefSeq" id="WP_345918571.1">
    <property type="nucleotide sequence ID" value="NZ_JBDIVE010000002.1"/>
</dbReference>
<dbReference type="Gene3D" id="3.40.50.1820">
    <property type="entry name" value="alpha/beta hydrolase"/>
    <property type="match status" value="2"/>
</dbReference>
<accession>A0ABU9YVQ5</accession>
<reference evidence="1 2" key="1">
    <citation type="journal article" date="2018" name="Int. J. Syst. Evol. Microbiol.">
        <title>Uliginosibacterium sediminicola sp. nov., isolated from freshwater sediment.</title>
        <authorList>
            <person name="Hwang W.M."/>
            <person name="Kim S.M."/>
            <person name="Kang K."/>
            <person name="Ahn T.Y."/>
        </authorList>
    </citation>
    <scope>NUCLEOTIDE SEQUENCE [LARGE SCALE GENOMIC DNA]</scope>
    <source>
        <strain evidence="1 2">M1-21</strain>
    </source>
</reference>
<keyword evidence="2" id="KW-1185">Reference proteome</keyword>
<proteinExistence type="predicted"/>
<comment type="caution">
    <text evidence="1">The sequence shown here is derived from an EMBL/GenBank/DDBJ whole genome shotgun (WGS) entry which is preliminary data.</text>
</comment>
<dbReference type="SUPFAM" id="SSF53474">
    <property type="entry name" value="alpha/beta-Hydrolases"/>
    <property type="match status" value="2"/>
</dbReference>
<dbReference type="InterPro" id="IPR029058">
    <property type="entry name" value="AB_hydrolase_fold"/>
</dbReference>
<dbReference type="Proteomes" id="UP001410394">
    <property type="component" value="Unassembled WGS sequence"/>
</dbReference>
<evidence type="ECO:0000313" key="2">
    <source>
        <dbReference type="Proteomes" id="UP001410394"/>
    </source>
</evidence>
<dbReference type="PANTHER" id="PTHR22946">
    <property type="entry name" value="DIENELACTONE HYDROLASE DOMAIN-CONTAINING PROTEIN-RELATED"/>
    <property type="match status" value="1"/>
</dbReference>
<evidence type="ECO:0008006" key="3">
    <source>
        <dbReference type="Google" id="ProtNLM"/>
    </source>
</evidence>
<sequence length="502" mass="53476">MSLPVLADLPAVRPSAVLISFDTGNTKDLIKYEGGAVSYGQPTTPLNRVRQRLLDKGIAILTPAAPSDRSGGIDFNWRESYTHLRDIEALVAEAHKRLPGVPVVLHGYIAGATSLIYAARERISGVDGYVITSGQLGIHRDDSLSGIKTRGLVIQPLSHWCDLTPTPEAREVAAAAHWQFVGAGHARPERQPRCVTNSNTGLVGLDAEYADLLSRWIAGESAPASLGANPAALSYDESVFMVEGASRGLFGKNKIEVSVFTPPGKGPFPLLVFNHGDVEDSPSLRRHLRFRDMVMANEFLAMGFVVAIPARPGVGRSDGIYRRFSGSGGIFIGPATGLLEKGKAHLQEGLAALNFVRGLPQVDASRVVMAGQSAGGFAVACLGLMEPPVEGVKAIINFSGGRTDTPTGETAKGLNEGMVSVFEVLGKSITPPSLWIFAENDSRYTAETIRAAYAAYAAAGGQAKLLLYPAIARDGHFIYHQPDKWRAETRAFLASLGLLSAP</sequence>
<evidence type="ECO:0000313" key="1">
    <source>
        <dbReference type="EMBL" id="MEN3067806.1"/>
    </source>
</evidence>
<dbReference type="EMBL" id="JBDIVE010000002">
    <property type="protein sequence ID" value="MEN3067806.1"/>
    <property type="molecule type" value="Genomic_DNA"/>
</dbReference>
<organism evidence="1 2">
    <name type="scientific">Uliginosibacterium sediminicola</name>
    <dbReference type="NCBI Taxonomy" id="2024550"/>
    <lineage>
        <taxon>Bacteria</taxon>
        <taxon>Pseudomonadati</taxon>
        <taxon>Pseudomonadota</taxon>
        <taxon>Betaproteobacteria</taxon>
        <taxon>Rhodocyclales</taxon>
        <taxon>Zoogloeaceae</taxon>
        <taxon>Uliginosibacterium</taxon>
    </lineage>
</organism>
<protein>
    <recommendedName>
        <fullName evidence="3">Dienelactone hydrolase</fullName>
    </recommendedName>
</protein>
<name>A0ABU9YVQ5_9RHOO</name>